<accession>A0A6A6S4R4</accession>
<organism evidence="2 3">
    <name type="scientific">Massarina eburnea CBS 473.64</name>
    <dbReference type="NCBI Taxonomy" id="1395130"/>
    <lineage>
        <taxon>Eukaryota</taxon>
        <taxon>Fungi</taxon>
        <taxon>Dikarya</taxon>
        <taxon>Ascomycota</taxon>
        <taxon>Pezizomycotina</taxon>
        <taxon>Dothideomycetes</taxon>
        <taxon>Pleosporomycetidae</taxon>
        <taxon>Pleosporales</taxon>
        <taxon>Massarineae</taxon>
        <taxon>Massarinaceae</taxon>
        <taxon>Massarina</taxon>
    </lineage>
</organism>
<name>A0A6A6S4R4_9PLEO</name>
<gene>
    <name evidence="2" type="ORF">P280DRAFT_547163</name>
</gene>
<protein>
    <submittedName>
        <fullName evidence="2">HET-domain-containing protein</fullName>
    </submittedName>
</protein>
<dbReference type="InterPro" id="IPR010730">
    <property type="entry name" value="HET"/>
</dbReference>
<dbReference type="Proteomes" id="UP000799753">
    <property type="component" value="Unassembled WGS sequence"/>
</dbReference>
<evidence type="ECO:0000313" key="3">
    <source>
        <dbReference type="Proteomes" id="UP000799753"/>
    </source>
</evidence>
<keyword evidence="3" id="KW-1185">Reference proteome</keyword>
<dbReference type="EMBL" id="MU006780">
    <property type="protein sequence ID" value="KAF2642896.1"/>
    <property type="molecule type" value="Genomic_DNA"/>
</dbReference>
<proteinExistence type="predicted"/>
<feature type="domain" description="Heterokaryon incompatibility" evidence="1">
    <location>
        <begin position="200"/>
        <end position="394"/>
    </location>
</feature>
<dbReference type="PANTHER" id="PTHR33112">
    <property type="entry name" value="DOMAIN PROTEIN, PUTATIVE-RELATED"/>
    <property type="match status" value="1"/>
</dbReference>
<sequence>MCWARIFGISRPSCPCTQSGCKICKCLRRYREDFGPDEVGELRTNNPFTSFRYLQVDNEVACISFYADVSWARESAPWDGEQPPWKRMFLHIGGPTAIPEWWPRFLEKANKDLLTEPWRVRDDEFPRRSIPVNTGDEEVSKIALEWLKSCKSDHQDCEDDENSHDPNYYPPRVLDLADVDSKSCRLLVVENGKQIHDSGYVALSHCWGKDPSFLTLTADNMDELRRIIPFGRLPKSFVDSMQICRRLGFRYLWIDSLCIIQPGPGSQEDWQIHAAAMDKVYANCTLNVALAGAENAQQGAFVDRDPDFLKTASVYMSFDMDQYDTTDTSSYDGPDAHPSDIVESNRKNGNIIKKDKTALPNGVVRLVTISSSRYDFRTALWDQPLYKRAWVMQERIMSPRTLQFGKDRIYWECKGMLRDEYLPWGVASSGNTFDCHYKRVFSLPDIVMEPTPKPLVEEQNHDLHYWWRELVCEYNETALTYPHKDKLIAFAAIAKKFGRVLPNQYIAGLFYSDLPVGLLWQQEENLGGLRVCERDGWTCEYGWRETISLDRHRDSTYRAPSWSWASVDGKTDYSAAMWGSGELSHWWSHCGRFHQWQESQKIIASIIDVSVKVVDPRNPYGQVPKQR</sequence>
<reference evidence="2" key="1">
    <citation type="journal article" date="2020" name="Stud. Mycol.">
        <title>101 Dothideomycetes genomes: a test case for predicting lifestyles and emergence of pathogens.</title>
        <authorList>
            <person name="Haridas S."/>
            <person name="Albert R."/>
            <person name="Binder M."/>
            <person name="Bloem J."/>
            <person name="Labutti K."/>
            <person name="Salamov A."/>
            <person name="Andreopoulos B."/>
            <person name="Baker S."/>
            <person name="Barry K."/>
            <person name="Bills G."/>
            <person name="Bluhm B."/>
            <person name="Cannon C."/>
            <person name="Castanera R."/>
            <person name="Culley D."/>
            <person name="Daum C."/>
            <person name="Ezra D."/>
            <person name="Gonzalez J."/>
            <person name="Henrissat B."/>
            <person name="Kuo A."/>
            <person name="Liang C."/>
            <person name="Lipzen A."/>
            <person name="Lutzoni F."/>
            <person name="Magnuson J."/>
            <person name="Mondo S."/>
            <person name="Nolan M."/>
            <person name="Ohm R."/>
            <person name="Pangilinan J."/>
            <person name="Park H.-J."/>
            <person name="Ramirez L."/>
            <person name="Alfaro M."/>
            <person name="Sun H."/>
            <person name="Tritt A."/>
            <person name="Yoshinaga Y."/>
            <person name="Zwiers L.-H."/>
            <person name="Turgeon B."/>
            <person name="Goodwin S."/>
            <person name="Spatafora J."/>
            <person name="Crous P."/>
            <person name="Grigoriev I."/>
        </authorList>
    </citation>
    <scope>NUCLEOTIDE SEQUENCE</scope>
    <source>
        <strain evidence="2">CBS 473.64</strain>
    </source>
</reference>
<dbReference type="PANTHER" id="PTHR33112:SF10">
    <property type="entry name" value="TOL"/>
    <property type="match status" value="1"/>
</dbReference>
<dbReference type="Pfam" id="PF06985">
    <property type="entry name" value="HET"/>
    <property type="match status" value="1"/>
</dbReference>
<evidence type="ECO:0000313" key="2">
    <source>
        <dbReference type="EMBL" id="KAF2642896.1"/>
    </source>
</evidence>
<evidence type="ECO:0000259" key="1">
    <source>
        <dbReference type="Pfam" id="PF06985"/>
    </source>
</evidence>
<dbReference type="OrthoDB" id="2958217at2759"/>
<dbReference type="AlphaFoldDB" id="A0A6A6S4R4"/>